<feature type="region of interest" description="Disordered" evidence="1">
    <location>
        <begin position="1"/>
        <end position="21"/>
    </location>
</feature>
<keyword evidence="3" id="KW-1185">Reference proteome</keyword>
<name>A0A5B7INY9_PORTR</name>
<protein>
    <submittedName>
        <fullName evidence="2">Uncharacterized protein</fullName>
    </submittedName>
</protein>
<dbReference type="Proteomes" id="UP000324222">
    <property type="component" value="Unassembled WGS sequence"/>
</dbReference>
<feature type="compositionally biased region" description="Gly residues" evidence="1">
    <location>
        <begin position="1"/>
        <end position="19"/>
    </location>
</feature>
<evidence type="ECO:0000313" key="3">
    <source>
        <dbReference type="Proteomes" id="UP000324222"/>
    </source>
</evidence>
<sequence>MFVLGGWGEQQGGASGSVGEGPLDEGGYIVTSTFLACPHTHTHARTRNQVRGAGGCSILNSHESETIDVNNRVWNNATQMFLNESPPSRNLSECSQGESNPWVQSGYACSASSAPRPPCPLPDTQLPPTSARPPHPTSHSFLLQCLDSPRLALPSTAHSPSRH</sequence>
<comment type="caution">
    <text evidence="2">The sequence shown here is derived from an EMBL/GenBank/DDBJ whole genome shotgun (WGS) entry which is preliminary data.</text>
</comment>
<evidence type="ECO:0000313" key="2">
    <source>
        <dbReference type="EMBL" id="MPC83327.1"/>
    </source>
</evidence>
<dbReference type="EMBL" id="VSRR010062238">
    <property type="protein sequence ID" value="MPC83327.1"/>
    <property type="molecule type" value="Genomic_DNA"/>
</dbReference>
<reference evidence="2 3" key="1">
    <citation type="submission" date="2019-05" db="EMBL/GenBank/DDBJ databases">
        <title>Another draft genome of Portunus trituberculatus and its Hox gene families provides insights of decapod evolution.</title>
        <authorList>
            <person name="Jeong J.-H."/>
            <person name="Song I."/>
            <person name="Kim S."/>
            <person name="Choi T."/>
            <person name="Kim D."/>
            <person name="Ryu S."/>
            <person name="Kim W."/>
        </authorList>
    </citation>
    <scope>NUCLEOTIDE SEQUENCE [LARGE SCALE GENOMIC DNA]</scope>
    <source>
        <tissue evidence="2">Muscle</tissue>
    </source>
</reference>
<proteinExistence type="predicted"/>
<evidence type="ECO:0000256" key="1">
    <source>
        <dbReference type="SAM" id="MobiDB-lite"/>
    </source>
</evidence>
<feature type="region of interest" description="Disordered" evidence="1">
    <location>
        <begin position="113"/>
        <end position="141"/>
    </location>
</feature>
<dbReference type="AlphaFoldDB" id="A0A5B7INY9"/>
<organism evidence="2 3">
    <name type="scientific">Portunus trituberculatus</name>
    <name type="common">Swimming crab</name>
    <name type="synonym">Neptunus trituberculatus</name>
    <dbReference type="NCBI Taxonomy" id="210409"/>
    <lineage>
        <taxon>Eukaryota</taxon>
        <taxon>Metazoa</taxon>
        <taxon>Ecdysozoa</taxon>
        <taxon>Arthropoda</taxon>
        <taxon>Crustacea</taxon>
        <taxon>Multicrustacea</taxon>
        <taxon>Malacostraca</taxon>
        <taxon>Eumalacostraca</taxon>
        <taxon>Eucarida</taxon>
        <taxon>Decapoda</taxon>
        <taxon>Pleocyemata</taxon>
        <taxon>Brachyura</taxon>
        <taxon>Eubrachyura</taxon>
        <taxon>Portunoidea</taxon>
        <taxon>Portunidae</taxon>
        <taxon>Portuninae</taxon>
        <taxon>Portunus</taxon>
    </lineage>
</organism>
<accession>A0A5B7INY9</accession>
<gene>
    <name evidence="2" type="ORF">E2C01_078035</name>
</gene>